<name>A0A8J5Z4C2_9ROSI</name>
<comment type="caution">
    <text evidence="2">The sequence shown here is derived from an EMBL/GenBank/DDBJ whole genome shotgun (WGS) entry which is preliminary data.</text>
</comment>
<dbReference type="Proteomes" id="UP000701853">
    <property type="component" value="Chromosome 10"/>
</dbReference>
<accession>A0A8J5Z4C2</accession>
<feature type="domain" description="RNase H type-1" evidence="1">
    <location>
        <begin position="10"/>
        <end position="88"/>
    </location>
</feature>
<dbReference type="OrthoDB" id="1002626at2759"/>
<evidence type="ECO:0000259" key="1">
    <source>
        <dbReference type="Pfam" id="PF13456"/>
    </source>
</evidence>
<reference evidence="2 3" key="1">
    <citation type="journal article" date="2021" name="bioRxiv">
        <title>The Gossypium anomalum genome as a resource for cotton improvement and evolutionary analysis of hybrid incompatibility.</title>
        <authorList>
            <person name="Grover C.E."/>
            <person name="Yuan D."/>
            <person name="Arick M.A."/>
            <person name="Miller E.R."/>
            <person name="Hu G."/>
            <person name="Peterson D.G."/>
            <person name="Wendel J.F."/>
            <person name="Udall J.A."/>
        </authorList>
    </citation>
    <scope>NUCLEOTIDE SEQUENCE [LARGE SCALE GENOMIC DNA]</scope>
    <source>
        <strain evidence="2">JFW-Udall</strain>
        <tissue evidence="2">Leaf</tissue>
    </source>
</reference>
<dbReference type="PANTHER" id="PTHR47074">
    <property type="entry name" value="BNAC02G40300D PROTEIN"/>
    <property type="match status" value="1"/>
</dbReference>
<dbReference type="EMBL" id="JAHUZN010000010">
    <property type="protein sequence ID" value="KAG8480949.1"/>
    <property type="molecule type" value="Genomic_DNA"/>
</dbReference>
<dbReference type="InterPro" id="IPR002156">
    <property type="entry name" value="RNaseH_domain"/>
</dbReference>
<dbReference type="GO" id="GO:0004523">
    <property type="term" value="F:RNA-DNA hybrid ribonuclease activity"/>
    <property type="evidence" value="ECO:0007669"/>
    <property type="project" value="InterPro"/>
</dbReference>
<dbReference type="InterPro" id="IPR044730">
    <property type="entry name" value="RNase_H-like_dom_plant"/>
</dbReference>
<dbReference type="InterPro" id="IPR036397">
    <property type="entry name" value="RNaseH_sf"/>
</dbReference>
<organism evidence="2 3">
    <name type="scientific">Gossypium anomalum</name>
    <dbReference type="NCBI Taxonomy" id="47600"/>
    <lineage>
        <taxon>Eukaryota</taxon>
        <taxon>Viridiplantae</taxon>
        <taxon>Streptophyta</taxon>
        <taxon>Embryophyta</taxon>
        <taxon>Tracheophyta</taxon>
        <taxon>Spermatophyta</taxon>
        <taxon>Magnoliopsida</taxon>
        <taxon>eudicotyledons</taxon>
        <taxon>Gunneridae</taxon>
        <taxon>Pentapetalae</taxon>
        <taxon>rosids</taxon>
        <taxon>malvids</taxon>
        <taxon>Malvales</taxon>
        <taxon>Malvaceae</taxon>
        <taxon>Malvoideae</taxon>
        <taxon>Gossypium</taxon>
    </lineage>
</organism>
<sequence length="89" mass="9597">MGSGVRKNVHVADAFSAKAIACIQALEFAKDMGFQNIMVEGDSKTKIVKIQKGIIDISEIGVYIGEIKMLASNLNTISFQHADREANGV</sequence>
<evidence type="ECO:0000313" key="2">
    <source>
        <dbReference type="EMBL" id="KAG8480949.1"/>
    </source>
</evidence>
<dbReference type="PANTHER" id="PTHR47074:SF61">
    <property type="entry name" value="RNASE H TYPE-1 DOMAIN-CONTAINING PROTEIN"/>
    <property type="match status" value="1"/>
</dbReference>
<dbReference type="InterPro" id="IPR052929">
    <property type="entry name" value="RNase_H-like_EbsB-rel"/>
</dbReference>
<protein>
    <recommendedName>
        <fullName evidence="1">RNase H type-1 domain-containing protein</fullName>
    </recommendedName>
</protein>
<gene>
    <name evidence="2" type="ORF">CXB51_025651</name>
</gene>
<dbReference type="AlphaFoldDB" id="A0A8J5Z4C2"/>
<evidence type="ECO:0000313" key="3">
    <source>
        <dbReference type="Proteomes" id="UP000701853"/>
    </source>
</evidence>
<dbReference type="Gene3D" id="3.30.420.10">
    <property type="entry name" value="Ribonuclease H-like superfamily/Ribonuclease H"/>
    <property type="match status" value="1"/>
</dbReference>
<dbReference type="CDD" id="cd06222">
    <property type="entry name" value="RNase_H_like"/>
    <property type="match status" value="1"/>
</dbReference>
<keyword evidence="3" id="KW-1185">Reference proteome</keyword>
<proteinExistence type="predicted"/>
<dbReference type="GO" id="GO:0003676">
    <property type="term" value="F:nucleic acid binding"/>
    <property type="evidence" value="ECO:0007669"/>
    <property type="project" value="InterPro"/>
</dbReference>
<dbReference type="Pfam" id="PF13456">
    <property type="entry name" value="RVT_3"/>
    <property type="match status" value="1"/>
</dbReference>